<dbReference type="InterPro" id="IPR020846">
    <property type="entry name" value="MFS_dom"/>
</dbReference>
<feature type="transmembrane region" description="Helical" evidence="6">
    <location>
        <begin position="337"/>
        <end position="358"/>
    </location>
</feature>
<dbReference type="Pfam" id="PF07690">
    <property type="entry name" value="MFS_1"/>
    <property type="match status" value="1"/>
</dbReference>
<feature type="compositionally biased region" description="Polar residues" evidence="5">
    <location>
        <begin position="17"/>
        <end position="29"/>
    </location>
</feature>
<proteinExistence type="predicted"/>
<dbReference type="EMBL" id="JAPDRN010000058">
    <property type="protein sequence ID" value="KAJ9631281.1"/>
    <property type="molecule type" value="Genomic_DNA"/>
</dbReference>
<protein>
    <recommendedName>
        <fullName evidence="7">Major facilitator superfamily (MFS) profile domain-containing protein</fullName>
    </recommendedName>
</protein>
<evidence type="ECO:0000256" key="4">
    <source>
        <dbReference type="ARBA" id="ARBA00023136"/>
    </source>
</evidence>
<sequence>MSSKMTIGHGGFDQDNGIGTSSPGDNTHGLSEEAAVKPRVPTPTNDVLDPLNWSTIMKYNIIAIVCFFYFLLTYLTTAPVPSFSLLEKQFDASYNQVNWSFGISAFGLAFGPLVTSSLAETYGRRVVTIVSTSTAVLASGCTSIKGQSIGQYMAARFFQGFAAGPAANVGLSIINDISWEHERGFRIGLWAMSANIGSVLGGLLGGFIATVNQYWVAYHVTIAFAFLLVWEVLFLPETQYPRTVVVEYERQRGVSEGDSSLDIQRTKKLPWLNIRKIPGVPHPKPWETLITFCKLWAYPRLAISVCGYIFLHYWWIVALLTMIPAAYSEYRIQIQGLFFTGPLIGVIFAELFCSGRLSDHIVTRLSQRNGGIRTPEMRLWLGYPGALLSAVGLAVWGASVQMGWHWIVGQVALFLFAVGLQAGNTTLTTYIVDSYPEHAIEVITFYSVVINMSAFIVPWYIYDWTDAVGYGWCFGTQAIVCAVCLPVTYLILQGRQWNKPIVLTSDEPRNGLQMENIEPEKT</sequence>
<dbReference type="Gene3D" id="1.20.1250.20">
    <property type="entry name" value="MFS general substrate transporter like domains"/>
    <property type="match status" value="1"/>
</dbReference>
<feature type="transmembrane region" description="Helical" evidence="6">
    <location>
        <begin position="59"/>
        <end position="77"/>
    </location>
</feature>
<evidence type="ECO:0000259" key="7">
    <source>
        <dbReference type="PROSITE" id="PS50850"/>
    </source>
</evidence>
<dbReference type="GO" id="GO:0022857">
    <property type="term" value="F:transmembrane transporter activity"/>
    <property type="evidence" value="ECO:0007669"/>
    <property type="project" value="InterPro"/>
</dbReference>
<feature type="domain" description="Major facilitator superfamily (MFS) profile" evidence="7">
    <location>
        <begin position="61"/>
        <end position="496"/>
    </location>
</feature>
<accession>A0AA38Y1M8</accession>
<organism evidence="8 9">
    <name type="scientific">Knufia peltigerae</name>
    <dbReference type="NCBI Taxonomy" id="1002370"/>
    <lineage>
        <taxon>Eukaryota</taxon>
        <taxon>Fungi</taxon>
        <taxon>Dikarya</taxon>
        <taxon>Ascomycota</taxon>
        <taxon>Pezizomycotina</taxon>
        <taxon>Eurotiomycetes</taxon>
        <taxon>Chaetothyriomycetidae</taxon>
        <taxon>Chaetothyriales</taxon>
        <taxon>Trichomeriaceae</taxon>
        <taxon>Knufia</taxon>
    </lineage>
</organism>
<feature type="transmembrane region" description="Helical" evidence="6">
    <location>
        <begin position="187"/>
        <end position="209"/>
    </location>
</feature>
<keyword evidence="9" id="KW-1185">Reference proteome</keyword>
<evidence type="ECO:0000313" key="9">
    <source>
        <dbReference type="Proteomes" id="UP001172681"/>
    </source>
</evidence>
<comment type="subcellular location">
    <subcellularLocation>
        <location evidence="1">Membrane</location>
        <topology evidence="1">Multi-pass membrane protein</topology>
    </subcellularLocation>
</comment>
<evidence type="ECO:0000256" key="5">
    <source>
        <dbReference type="SAM" id="MobiDB-lite"/>
    </source>
</evidence>
<feature type="transmembrane region" description="Helical" evidence="6">
    <location>
        <begin position="379"/>
        <end position="398"/>
    </location>
</feature>
<reference evidence="8" key="1">
    <citation type="submission" date="2022-10" db="EMBL/GenBank/DDBJ databases">
        <title>Culturing micro-colonial fungi from biological soil crusts in the Mojave desert and describing Neophaeococcomyces mojavensis, and introducing the new genera and species Taxawa tesnikishii.</title>
        <authorList>
            <person name="Kurbessoian T."/>
            <person name="Stajich J.E."/>
        </authorList>
    </citation>
    <scope>NUCLEOTIDE SEQUENCE</scope>
    <source>
        <strain evidence="8">TK_35</strain>
    </source>
</reference>
<evidence type="ECO:0000313" key="8">
    <source>
        <dbReference type="EMBL" id="KAJ9631281.1"/>
    </source>
</evidence>
<comment type="caution">
    <text evidence="8">The sequence shown here is derived from an EMBL/GenBank/DDBJ whole genome shotgun (WGS) entry which is preliminary data.</text>
</comment>
<dbReference type="InterPro" id="IPR036259">
    <property type="entry name" value="MFS_trans_sf"/>
</dbReference>
<feature type="transmembrane region" description="Helical" evidence="6">
    <location>
        <begin position="97"/>
        <end position="115"/>
    </location>
</feature>
<dbReference type="PANTHER" id="PTHR23502:SF139">
    <property type="entry name" value="MAJOR FACILITATOR SUPERFAMILY (MFS) PROFILE DOMAIN-CONTAINING PROTEIN-RELATED"/>
    <property type="match status" value="1"/>
</dbReference>
<dbReference type="SUPFAM" id="SSF103473">
    <property type="entry name" value="MFS general substrate transporter"/>
    <property type="match status" value="1"/>
</dbReference>
<dbReference type="PANTHER" id="PTHR23502">
    <property type="entry name" value="MAJOR FACILITATOR SUPERFAMILY"/>
    <property type="match status" value="1"/>
</dbReference>
<feature type="region of interest" description="Disordered" evidence="5">
    <location>
        <begin position="1"/>
        <end position="41"/>
    </location>
</feature>
<keyword evidence="2 6" id="KW-0812">Transmembrane</keyword>
<evidence type="ECO:0000256" key="1">
    <source>
        <dbReference type="ARBA" id="ARBA00004141"/>
    </source>
</evidence>
<evidence type="ECO:0000256" key="2">
    <source>
        <dbReference type="ARBA" id="ARBA00022692"/>
    </source>
</evidence>
<dbReference type="AlphaFoldDB" id="A0AA38Y1M8"/>
<gene>
    <name evidence="8" type="ORF">H2204_008223</name>
</gene>
<keyword evidence="4 6" id="KW-0472">Membrane</keyword>
<keyword evidence="3 6" id="KW-1133">Transmembrane helix</keyword>
<feature type="transmembrane region" description="Helical" evidence="6">
    <location>
        <begin position="404"/>
        <end position="422"/>
    </location>
</feature>
<dbReference type="InterPro" id="IPR011701">
    <property type="entry name" value="MFS"/>
</dbReference>
<dbReference type="GO" id="GO:0005886">
    <property type="term" value="C:plasma membrane"/>
    <property type="evidence" value="ECO:0007669"/>
    <property type="project" value="TreeGrafter"/>
</dbReference>
<dbReference type="Proteomes" id="UP001172681">
    <property type="component" value="Unassembled WGS sequence"/>
</dbReference>
<evidence type="ECO:0000256" key="3">
    <source>
        <dbReference type="ARBA" id="ARBA00022989"/>
    </source>
</evidence>
<evidence type="ECO:0000256" key="6">
    <source>
        <dbReference type="SAM" id="Phobius"/>
    </source>
</evidence>
<feature type="transmembrane region" description="Helical" evidence="6">
    <location>
        <begin position="443"/>
        <end position="462"/>
    </location>
</feature>
<name>A0AA38Y1M8_9EURO</name>
<dbReference type="PROSITE" id="PS50850">
    <property type="entry name" value="MFS"/>
    <property type="match status" value="1"/>
</dbReference>
<feature type="transmembrane region" description="Helical" evidence="6">
    <location>
        <begin position="468"/>
        <end position="492"/>
    </location>
</feature>
<feature type="transmembrane region" description="Helical" evidence="6">
    <location>
        <begin position="215"/>
        <end position="235"/>
    </location>
</feature>
<feature type="transmembrane region" description="Helical" evidence="6">
    <location>
        <begin position="301"/>
        <end position="325"/>
    </location>
</feature>